<dbReference type="AlphaFoldDB" id="A0A8K0RB11"/>
<evidence type="ECO:0000256" key="1">
    <source>
        <dbReference type="SAM" id="MobiDB-lite"/>
    </source>
</evidence>
<protein>
    <submittedName>
        <fullName evidence="2">Uncharacterized protein</fullName>
    </submittedName>
</protein>
<feature type="compositionally biased region" description="Polar residues" evidence="1">
    <location>
        <begin position="1"/>
        <end position="17"/>
    </location>
</feature>
<dbReference type="Proteomes" id="UP000813461">
    <property type="component" value="Unassembled WGS sequence"/>
</dbReference>
<sequence length="212" mass="23818">MATSSRPDSPLESSFTRKLSDPTASLGCIAEQPKNPQTPVRGRSRRSALRNLHHQYTCSCGPRATSLSSHSTSSTIRPNPSATSSSSSTTALAPSHPYQPRSLNSNSSTPPTANQHNDGNYDNWNDGWSISRFDKMIDSVSSKRDSLPYIAENDFLYYPKVKQEVQSCWSADEEEKDGRVKMKGRKLERGERNGEGLRKRLRRIMRKLNCRR</sequence>
<feature type="region of interest" description="Disordered" evidence="1">
    <location>
        <begin position="60"/>
        <end position="121"/>
    </location>
</feature>
<feature type="compositionally biased region" description="Polar residues" evidence="1">
    <location>
        <begin position="101"/>
        <end position="116"/>
    </location>
</feature>
<gene>
    <name evidence="2" type="ORF">FB567DRAFT_577927</name>
</gene>
<organism evidence="2 3">
    <name type="scientific">Paraphoma chrysanthemicola</name>
    <dbReference type="NCBI Taxonomy" id="798071"/>
    <lineage>
        <taxon>Eukaryota</taxon>
        <taxon>Fungi</taxon>
        <taxon>Dikarya</taxon>
        <taxon>Ascomycota</taxon>
        <taxon>Pezizomycotina</taxon>
        <taxon>Dothideomycetes</taxon>
        <taxon>Pleosporomycetidae</taxon>
        <taxon>Pleosporales</taxon>
        <taxon>Pleosporineae</taxon>
        <taxon>Phaeosphaeriaceae</taxon>
        <taxon>Paraphoma</taxon>
    </lineage>
</organism>
<feature type="compositionally biased region" description="Low complexity" evidence="1">
    <location>
        <begin position="65"/>
        <end position="95"/>
    </location>
</feature>
<dbReference type="OrthoDB" id="10469644at2759"/>
<accession>A0A8K0RB11</accession>
<evidence type="ECO:0000313" key="3">
    <source>
        <dbReference type="Proteomes" id="UP000813461"/>
    </source>
</evidence>
<reference evidence="2" key="1">
    <citation type="journal article" date="2021" name="Nat. Commun.">
        <title>Genetic determinants of endophytism in the Arabidopsis root mycobiome.</title>
        <authorList>
            <person name="Mesny F."/>
            <person name="Miyauchi S."/>
            <person name="Thiergart T."/>
            <person name="Pickel B."/>
            <person name="Atanasova L."/>
            <person name="Karlsson M."/>
            <person name="Huettel B."/>
            <person name="Barry K.W."/>
            <person name="Haridas S."/>
            <person name="Chen C."/>
            <person name="Bauer D."/>
            <person name="Andreopoulos W."/>
            <person name="Pangilinan J."/>
            <person name="LaButti K."/>
            <person name="Riley R."/>
            <person name="Lipzen A."/>
            <person name="Clum A."/>
            <person name="Drula E."/>
            <person name="Henrissat B."/>
            <person name="Kohler A."/>
            <person name="Grigoriev I.V."/>
            <person name="Martin F.M."/>
            <person name="Hacquard S."/>
        </authorList>
    </citation>
    <scope>NUCLEOTIDE SEQUENCE</scope>
    <source>
        <strain evidence="2">MPI-SDFR-AT-0120</strain>
    </source>
</reference>
<comment type="caution">
    <text evidence="2">The sequence shown here is derived from an EMBL/GenBank/DDBJ whole genome shotgun (WGS) entry which is preliminary data.</text>
</comment>
<dbReference type="EMBL" id="JAGMVJ010000005">
    <property type="protein sequence ID" value="KAH7090712.1"/>
    <property type="molecule type" value="Genomic_DNA"/>
</dbReference>
<feature type="region of interest" description="Disordered" evidence="1">
    <location>
        <begin position="1"/>
        <end position="46"/>
    </location>
</feature>
<name>A0A8K0RB11_9PLEO</name>
<proteinExistence type="predicted"/>
<evidence type="ECO:0000313" key="2">
    <source>
        <dbReference type="EMBL" id="KAH7090712.1"/>
    </source>
</evidence>
<keyword evidence="3" id="KW-1185">Reference proteome</keyword>